<comment type="caution">
    <text evidence="2">The sequence shown here is derived from an EMBL/GenBank/DDBJ whole genome shotgun (WGS) entry which is preliminary data.</text>
</comment>
<organism evidence="2 3">
    <name type="scientific">Psilocybe cyanescens</name>
    <dbReference type="NCBI Taxonomy" id="93625"/>
    <lineage>
        <taxon>Eukaryota</taxon>
        <taxon>Fungi</taxon>
        <taxon>Dikarya</taxon>
        <taxon>Basidiomycota</taxon>
        <taxon>Agaricomycotina</taxon>
        <taxon>Agaricomycetes</taxon>
        <taxon>Agaricomycetidae</taxon>
        <taxon>Agaricales</taxon>
        <taxon>Agaricineae</taxon>
        <taxon>Strophariaceae</taxon>
        <taxon>Psilocybe</taxon>
    </lineage>
</organism>
<gene>
    <name evidence="2" type="ORF">CVT25_007770</name>
</gene>
<accession>A0A409XI09</accession>
<dbReference type="InParanoid" id="A0A409XI09"/>
<dbReference type="AlphaFoldDB" id="A0A409XI09"/>
<feature type="compositionally biased region" description="Acidic residues" evidence="1">
    <location>
        <begin position="849"/>
        <end position="869"/>
    </location>
</feature>
<feature type="compositionally biased region" description="Polar residues" evidence="1">
    <location>
        <begin position="801"/>
        <end position="811"/>
    </location>
</feature>
<feature type="compositionally biased region" description="Polar residues" evidence="1">
    <location>
        <begin position="931"/>
        <end position="951"/>
    </location>
</feature>
<feature type="compositionally biased region" description="Basic and acidic residues" evidence="1">
    <location>
        <begin position="304"/>
        <end position="316"/>
    </location>
</feature>
<dbReference type="Proteomes" id="UP000283269">
    <property type="component" value="Unassembled WGS sequence"/>
</dbReference>
<feature type="region of interest" description="Disordered" evidence="1">
    <location>
        <begin position="400"/>
        <end position="575"/>
    </location>
</feature>
<feature type="region of interest" description="Disordered" evidence="1">
    <location>
        <begin position="205"/>
        <end position="351"/>
    </location>
</feature>
<feature type="region of interest" description="Disordered" evidence="1">
    <location>
        <begin position="839"/>
        <end position="951"/>
    </location>
</feature>
<proteinExistence type="predicted"/>
<feature type="compositionally biased region" description="Polar residues" evidence="1">
    <location>
        <begin position="553"/>
        <end position="562"/>
    </location>
</feature>
<feature type="region of interest" description="Disordered" evidence="1">
    <location>
        <begin position="703"/>
        <end position="742"/>
    </location>
</feature>
<feature type="compositionally biased region" description="Basic and acidic residues" evidence="1">
    <location>
        <begin position="812"/>
        <end position="823"/>
    </location>
</feature>
<feature type="compositionally biased region" description="Basic and acidic residues" evidence="1">
    <location>
        <begin position="281"/>
        <end position="290"/>
    </location>
</feature>
<feature type="compositionally biased region" description="Basic and acidic residues" evidence="1">
    <location>
        <begin position="875"/>
        <end position="924"/>
    </location>
</feature>
<feature type="region of interest" description="Disordered" evidence="1">
    <location>
        <begin position="760"/>
        <end position="823"/>
    </location>
</feature>
<feature type="compositionally biased region" description="Basic residues" evidence="1">
    <location>
        <begin position="327"/>
        <end position="336"/>
    </location>
</feature>
<feature type="compositionally biased region" description="Pro residues" evidence="1">
    <location>
        <begin position="435"/>
        <end position="449"/>
    </location>
</feature>
<feature type="compositionally biased region" description="Pro residues" evidence="1">
    <location>
        <begin position="703"/>
        <end position="718"/>
    </location>
</feature>
<evidence type="ECO:0000256" key="1">
    <source>
        <dbReference type="SAM" id="MobiDB-lite"/>
    </source>
</evidence>
<protein>
    <submittedName>
        <fullName evidence="2">Uncharacterized protein</fullName>
    </submittedName>
</protein>
<feature type="region of interest" description="Disordered" evidence="1">
    <location>
        <begin position="364"/>
        <end position="385"/>
    </location>
</feature>
<feature type="compositionally biased region" description="Polar residues" evidence="1">
    <location>
        <begin position="513"/>
        <end position="539"/>
    </location>
</feature>
<feature type="compositionally biased region" description="Polar residues" evidence="1">
    <location>
        <begin position="618"/>
        <end position="627"/>
    </location>
</feature>
<name>A0A409XI09_PSICY</name>
<feature type="compositionally biased region" description="Low complexity" evidence="1">
    <location>
        <begin position="719"/>
        <end position="739"/>
    </location>
</feature>
<feature type="compositionally biased region" description="Basic and acidic residues" evidence="1">
    <location>
        <begin position="253"/>
        <end position="262"/>
    </location>
</feature>
<dbReference type="EMBL" id="NHYD01001644">
    <property type="protein sequence ID" value="PPQ90370.1"/>
    <property type="molecule type" value="Genomic_DNA"/>
</dbReference>
<feature type="compositionally biased region" description="Low complexity" evidence="1">
    <location>
        <begin position="400"/>
        <end position="412"/>
    </location>
</feature>
<keyword evidence="3" id="KW-1185">Reference proteome</keyword>
<feature type="compositionally biased region" description="Low complexity" evidence="1">
    <location>
        <begin position="636"/>
        <end position="651"/>
    </location>
</feature>
<evidence type="ECO:0000313" key="3">
    <source>
        <dbReference type="Proteomes" id="UP000283269"/>
    </source>
</evidence>
<dbReference type="OrthoDB" id="2690066at2759"/>
<reference evidence="2 3" key="1">
    <citation type="journal article" date="2018" name="Evol. Lett.">
        <title>Horizontal gene cluster transfer increased hallucinogenic mushroom diversity.</title>
        <authorList>
            <person name="Reynolds H.T."/>
            <person name="Vijayakumar V."/>
            <person name="Gluck-Thaler E."/>
            <person name="Korotkin H.B."/>
            <person name="Matheny P.B."/>
            <person name="Slot J.C."/>
        </authorList>
    </citation>
    <scope>NUCLEOTIDE SEQUENCE [LARGE SCALE GENOMIC DNA]</scope>
    <source>
        <strain evidence="2 3">2631</strain>
    </source>
</reference>
<feature type="region of interest" description="Disordered" evidence="1">
    <location>
        <begin position="594"/>
        <end position="663"/>
    </location>
</feature>
<sequence>MNTTFTFPRPQAAVARQQAPRAAGSSQPNARESNALRASVLDAALELGIGSNPLVADWMFNNALAEEDEEEPAFALAFEVYKISTWLSYIGDFLASLPWERVCLAVCRYIHNAISSLNGIRAKTIGLPMLRSDQVSSPSLTYGSSATSEESSFSVLTSSSSISSSKFSGAGAPFAPNAKSAPGMLRISESEADTAAFDSSLATNNAVTFPDVPTPPRPVTPASRKLKKKQRGDGYESDGGYISEVAGKKKDKKKADSKDSKDAVVFPSMETPKEAKKRAKEKKEMADGERKRKKSLMSAVKASKKSEAKEGDKGYDTDGGGILSSGKKVKPKKSKSKLPSEDMAAGYETDGAVKKSKTRFFKLSSKASRPDLRAEAVPAMPMPMPKEVIPLPIAERFATTLSPTPFSPTSPTQNSATTPPVVSLPPGRVEGSSTPLPPLAFQPFAPPTPTSSEVAPPVSRVIPPSPILPAADRTSHSSSESSSSAGLNPRRQAGQFSPPNSSGHGQGSGSYSTLTSNHTSEASHFPANGSTPSPPNSAGVSVGPAHLKPPSISYPNTRSVSPVPSGISPMGTPLVTPLQISKGGLRVRPSLENMGYLSRENSPSPMPISPISPFMSTPLRSAVSSPTLGVPAQPYSGMPGSPSGRLRSRSPAGPPSTSQNAFLSPLYSANEQSQLTVNTSDYVVPSPRNSGLPSPNVLAYYDIPPPSPPPMGPLPTVPPHAASASASSATVATSPNSASMNPVQFPSAAVLRQRVIDRTPRQLPANIQRGKESPFPSRPAPPSASMPVTGTRRYRDLYPQGTLNSEPSVQDRSYDDVDGPRERHARFRDELSWINTDTGTRASSQWHEDEGDVDEGEYSDGDGDVDDDLNGSAEDLQRVLDRFEDRSSESGEHIQPERALERSHSPQMLKERSNPNPNHDDRDPLSASGYYGSQSRLQSKAQSRLTTSTTTELMYNRESQYTFEDGRTVGDRTSRWSGSIYSRASILDAGASGETRERLVKQVEEMLAKEARSGGASSSSRSAGVGLDYIPPVPRLPDAYANANANLGRHAVDAGVIPEATPARSWNRF</sequence>
<evidence type="ECO:0000313" key="2">
    <source>
        <dbReference type="EMBL" id="PPQ90370.1"/>
    </source>
</evidence>
<dbReference type="STRING" id="93625.A0A409XI09"/>